<protein>
    <submittedName>
        <fullName evidence="1">Uncharacterized protein</fullName>
    </submittedName>
</protein>
<dbReference type="Proteomes" id="UP001597102">
    <property type="component" value="Unassembled WGS sequence"/>
</dbReference>
<sequence length="41" mass="4648">MPIQTVSSVELILAATPEEAPIFDGKVLDYSPKRRFFLRDP</sequence>
<comment type="caution">
    <text evidence="1">The sequence shown here is derived from an EMBL/GenBank/DDBJ whole genome shotgun (WGS) entry which is preliminary data.</text>
</comment>
<gene>
    <name evidence="1" type="ORF">ACFQ2F_05440</name>
</gene>
<proteinExistence type="predicted"/>
<dbReference type="RefSeq" id="WP_379086852.1">
    <property type="nucleotide sequence ID" value="NZ_JBHTJO010000001.1"/>
</dbReference>
<evidence type="ECO:0000313" key="2">
    <source>
        <dbReference type="Proteomes" id="UP001597102"/>
    </source>
</evidence>
<name>A0ABW3J8D5_9HYPH</name>
<accession>A0ABW3J8D5</accession>
<dbReference type="EMBL" id="JBHTJO010000001">
    <property type="protein sequence ID" value="MFD0986536.1"/>
    <property type="molecule type" value="Genomic_DNA"/>
</dbReference>
<reference evidence="2" key="1">
    <citation type="journal article" date="2019" name="Int. J. Syst. Evol. Microbiol.">
        <title>The Global Catalogue of Microorganisms (GCM) 10K type strain sequencing project: providing services to taxonomists for standard genome sequencing and annotation.</title>
        <authorList>
            <consortium name="The Broad Institute Genomics Platform"/>
            <consortium name="The Broad Institute Genome Sequencing Center for Infectious Disease"/>
            <person name="Wu L."/>
            <person name="Ma J."/>
        </authorList>
    </citation>
    <scope>NUCLEOTIDE SEQUENCE [LARGE SCALE GENOMIC DNA]</scope>
    <source>
        <strain evidence="2">CCUG 61697</strain>
    </source>
</reference>
<organism evidence="1 2">
    <name type="scientific">Methyloligella solikamskensis</name>
    <dbReference type="NCBI Taxonomy" id="1177756"/>
    <lineage>
        <taxon>Bacteria</taxon>
        <taxon>Pseudomonadati</taxon>
        <taxon>Pseudomonadota</taxon>
        <taxon>Alphaproteobacteria</taxon>
        <taxon>Hyphomicrobiales</taxon>
        <taxon>Hyphomicrobiaceae</taxon>
        <taxon>Methyloligella</taxon>
    </lineage>
</organism>
<keyword evidence="2" id="KW-1185">Reference proteome</keyword>
<evidence type="ECO:0000313" key="1">
    <source>
        <dbReference type="EMBL" id="MFD0986536.1"/>
    </source>
</evidence>